<sequence>MRLLQSVVRSGSGPSQVTFRPSFHADTLQDDVPIGPVNRGVPERAGLMTHRGTRYAPLRDAPAPAQRQSTYSR</sequence>
<gene>
    <name evidence="2" type="ORF">SLNWT_5230</name>
</gene>
<dbReference type="EMBL" id="CP010519">
    <property type="protein sequence ID" value="AJE85606.1"/>
    <property type="molecule type" value="Genomic_DNA"/>
</dbReference>
<evidence type="ECO:0000313" key="3">
    <source>
        <dbReference type="Proteomes" id="UP000031523"/>
    </source>
</evidence>
<accession>A0A0B5F3W4</accession>
<protein>
    <submittedName>
        <fullName evidence="2">Uncharacterized protein</fullName>
    </submittedName>
</protein>
<feature type="compositionally biased region" description="Polar residues" evidence="1">
    <location>
        <begin position="7"/>
        <end position="19"/>
    </location>
</feature>
<organism evidence="2 3">
    <name type="scientific">Streptomyces albus (strain ATCC 21838 / DSM 41398 / FERM P-419 / JCM 4703 / NBRC 107858)</name>
    <dbReference type="NCBI Taxonomy" id="1081613"/>
    <lineage>
        <taxon>Bacteria</taxon>
        <taxon>Bacillati</taxon>
        <taxon>Actinomycetota</taxon>
        <taxon>Actinomycetes</taxon>
        <taxon>Kitasatosporales</taxon>
        <taxon>Streptomycetaceae</taxon>
        <taxon>Streptomyces</taxon>
    </lineage>
</organism>
<dbReference type="AlphaFoldDB" id="A0A0B5F3W4"/>
<reference evidence="2 3" key="1">
    <citation type="submission" date="2015-01" db="EMBL/GenBank/DDBJ databases">
        <title>Enhanced salinomycin production by adjusting the supply of polyketide extender units in Streptomyce albus DSM 41398.</title>
        <authorList>
            <person name="Lu C."/>
        </authorList>
    </citation>
    <scope>NUCLEOTIDE SEQUENCE [LARGE SCALE GENOMIC DNA]</scope>
    <source>
        <strain evidence="3">ATCC 21838 / DSM 41398 / FERM P-419 / JCM 4703 / NBRC 107858</strain>
    </source>
</reference>
<evidence type="ECO:0000256" key="1">
    <source>
        <dbReference type="SAM" id="MobiDB-lite"/>
    </source>
</evidence>
<proteinExistence type="predicted"/>
<feature type="region of interest" description="Disordered" evidence="1">
    <location>
        <begin position="27"/>
        <end position="73"/>
    </location>
</feature>
<dbReference type="KEGG" id="sals:SLNWT_5230"/>
<keyword evidence="3" id="KW-1185">Reference proteome</keyword>
<name>A0A0B5F3W4_STRA4</name>
<evidence type="ECO:0000313" key="2">
    <source>
        <dbReference type="EMBL" id="AJE85606.1"/>
    </source>
</evidence>
<dbReference type="Proteomes" id="UP000031523">
    <property type="component" value="Chromosome"/>
</dbReference>
<feature type="region of interest" description="Disordered" evidence="1">
    <location>
        <begin position="1"/>
        <end position="20"/>
    </location>
</feature>